<keyword evidence="1" id="KW-1133">Transmembrane helix</keyword>
<keyword evidence="1" id="KW-0812">Transmembrane</keyword>
<protein>
    <submittedName>
        <fullName evidence="2">Uncharacterized protein</fullName>
    </submittedName>
</protein>
<feature type="transmembrane region" description="Helical" evidence="1">
    <location>
        <begin position="72"/>
        <end position="94"/>
    </location>
</feature>
<dbReference type="Proteomes" id="UP000032726">
    <property type="component" value="Chromosome"/>
</dbReference>
<feature type="transmembrane region" description="Helical" evidence="1">
    <location>
        <begin position="35"/>
        <end position="60"/>
    </location>
</feature>
<dbReference type="KEGG" id="mlt:VC82_2412"/>
<evidence type="ECO:0000313" key="3">
    <source>
        <dbReference type="Proteomes" id="UP000032726"/>
    </source>
</evidence>
<dbReference type="EMBL" id="CP011071">
    <property type="protein sequence ID" value="AKA35994.1"/>
    <property type="molecule type" value="Genomic_DNA"/>
</dbReference>
<organism evidence="2 3">
    <name type="scientific">Flagellimonas lutaonensis</name>
    <dbReference type="NCBI Taxonomy" id="516051"/>
    <lineage>
        <taxon>Bacteria</taxon>
        <taxon>Pseudomonadati</taxon>
        <taxon>Bacteroidota</taxon>
        <taxon>Flavobacteriia</taxon>
        <taxon>Flavobacteriales</taxon>
        <taxon>Flavobacteriaceae</taxon>
        <taxon>Flagellimonas</taxon>
    </lineage>
</organism>
<evidence type="ECO:0000313" key="2">
    <source>
        <dbReference type="EMBL" id="AKA35994.1"/>
    </source>
</evidence>
<sequence length="96" mass="10667">MAFSSLGILIIALLINEFREPLFGIKKGYAPHNFGFNFTFFLPSMAIAIGLGFAVIGRTIKHWKTWTNLNKKLVLIGLSIPSIGILTLVIIKMFSL</sequence>
<keyword evidence="3" id="KW-1185">Reference proteome</keyword>
<dbReference type="AlphaFoldDB" id="A0A0D5YVS9"/>
<dbReference type="OrthoDB" id="1447810at2"/>
<reference evidence="2 3" key="1">
    <citation type="submission" date="2015-03" db="EMBL/GenBank/DDBJ databases">
        <title>Complete genome sequence of Muricauda lutaonensis CC-HSB-11T, isolated from a coastal hot spring.</title>
        <authorList>
            <person name="Kim K.M."/>
        </authorList>
    </citation>
    <scope>NUCLEOTIDE SEQUENCE [LARGE SCALE GENOMIC DNA]</scope>
    <source>
        <strain evidence="2 3">CC-HSB-11</strain>
    </source>
</reference>
<accession>A0A0D5YVS9</accession>
<dbReference type="HOGENOM" id="CLU_2359022_0_0_10"/>
<gene>
    <name evidence="2" type="ORF">VC82_2412</name>
</gene>
<dbReference type="STRING" id="516051.VC82_2412"/>
<evidence type="ECO:0000256" key="1">
    <source>
        <dbReference type="SAM" id="Phobius"/>
    </source>
</evidence>
<name>A0A0D5YVS9_9FLAO</name>
<proteinExistence type="predicted"/>
<keyword evidence="1" id="KW-0472">Membrane</keyword>